<evidence type="ECO:0000313" key="4">
    <source>
        <dbReference type="Proteomes" id="UP001567538"/>
    </source>
</evidence>
<dbReference type="EMBL" id="JBEAFC010000003">
    <property type="protein sequence ID" value="KAL1562855.1"/>
    <property type="molecule type" value="Genomic_DNA"/>
</dbReference>
<evidence type="ECO:0000313" key="3">
    <source>
        <dbReference type="EMBL" id="KAL1562855.1"/>
    </source>
</evidence>
<name>A0ABD1I297_SALDI</name>
<comment type="caution">
    <text evidence="3">The sequence shown here is derived from an EMBL/GenBank/DDBJ whole genome shotgun (WGS) entry which is preliminary data.</text>
</comment>
<proteinExistence type="predicted"/>
<accession>A0ABD1I297</accession>
<keyword evidence="4" id="KW-1185">Reference proteome</keyword>
<feature type="domain" description="VQ" evidence="2">
    <location>
        <begin position="14"/>
        <end position="40"/>
    </location>
</feature>
<evidence type="ECO:0000256" key="1">
    <source>
        <dbReference type="SAM" id="MobiDB-lite"/>
    </source>
</evidence>
<feature type="compositionally biased region" description="Pro residues" evidence="1">
    <location>
        <begin position="44"/>
        <end position="54"/>
    </location>
</feature>
<protein>
    <recommendedName>
        <fullName evidence="2">VQ domain-containing protein</fullName>
    </recommendedName>
</protein>
<gene>
    <name evidence="3" type="ORF">AAHA92_05385</name>
</gene>
<dbReference type="PANTHER" id="PTHR34777">
    <property type="entry name" value="VQ MOTIF-CONTAINING PROTEIN 10"/>
    <property type="match status" value="1"/>
</dbReference>
<dbReference type="AlphaFoldDB" id="A0ABD1I297"/>
<dbReference type="PANTHER" id="PTHR34777:SF1">
    <property type="entry name" value="VQ MOTIF-CONTAINING PROTEIN 10"/>
    <property type="match status" value="1"/>
</dbReference>
<feature type="region of interest" description="Disordered" evidence="1">
    <location>
        <begin position="37"/>
        <end position="61"/>
    </location>
</feature>
<organism evidence="3 4">
    <name type="scientific">Salvia divinorum</name>
    <name type="common">Maria pastora</name>
    <name type="synonym">Diviner's sage</name>
    <dbReference type="NCBI Taxonomy" id="28513"/>
    <lineage>
        <taxon>Eukaryota</taxon>
        <taxon>Viridiplantae</taxon>
        <taxon>Streptophyta</taxon>
        <taxon>Embryophyta</taxon>
        <taxon>Tracheophyta</taxon>
        <taxon>Spermatophyta</taxon>
        <taxon>Magnoliopsida</taxon>
        <taxon>eudicotyledons</taxon>
        <taxon>Gunneridae</taxon>
        <taxon>Pentapetalae</taxon>
        <taxon>asterids</taxon>
        <taxon>lamiids</taxon>
        <taxon>Lamiales</taxon>
        <taxon>Lamiaceae</taxon>
        <taxon>Nepetoideae</taxon>
        <taxon>Mentheae</taxon>
        <taxon>Salviinae</taxon>
        <taxon>Salvia</taxon>
        <taxon>Salvia subgen. Calosphace</taxon>
    </lineage>
</organism>
<reference evidence="3 4" key="1">
    <citation type="submission" date="2024-06" db="EMBL/GenBank/DDBJ databases">
        <title>A chromosome level genome sequence of Diviner's sage (Salvia divinorum).</title>
        <authorList>
            <person name="Ford S.A."/>
            <person name="Ro D.-K."/>
            <person name="Ness R.W."/>
            <person name="Phillips M.A."/>
        </authorList>
    </citation>
    <scope>NUCLEOTIDE SEQUENCE [LARGE SCALE GENOMIC DNA]</scope>
    <source>
        <strain evidence="3">SAF-2024a</strain>
        <tissue evidence="3">Leaf</tissue>
    </source>
</reference>
<sequence length="82" mass="8613">MGGGSGAGVVKVVIINTQFVETDARSFKAVVQSLTGKDSTIPAAQPPPPPPPRFQPAGGVSAPVLTRGMSFRDFERMMNELN</sequence>
<dbReference type="InterPro" id="IPR039608">
    <property type="entry name" value="VQ_1/10"/>
</dbReference>
<evidence type="ECO:0000259" key="2">
    <source>
        <dbReference type="Pfam" id="PF05678"/>
    </source>
</evidence>
<dbReference type="Proteomes" id="UP001567538">
    <property type="component" value="Unassembled WGS sequence"/>
</dbReference>
<dbReference type="InterPro" id="IPR008889">
    <property type="entry name" value="VQ"/>
</dbReference>
<dbReference type="Pfam" id="PF05678">
    <property type="entry name" value="VQ"/>
    <property type="match status" value="1"/>
</dbReference>